<evidence type="ECO:0000313" key="11">
    <source>
        <dbReference type="Proteomes" id="UP000766336"/>
    </source>
</evidence>
<dbReference type="Proteomes" id="UP000766336">
    <property type="component" value="Unassembled WGS sequence"/>
</dbReference>
<dbReference type="Gene3D" id="2.60.98.20">
    <property type="entry name" value="Flagellar hook protein FlgE"/>
    <property type="match status" value="1"/>
</dbReference>
<dbReference type="InterPro" id="IPR010930">
    <property type="entry name" value="Flg_bb/hook_C_dom"/>
</dbReference>
<organism evidence="10 11">
    <name type="scientific">Roseococcus pinisoli</name>
    <dbReference type="NCBI Taxonomy" id="2835040"/>
    <lineage>
        <taxon>Bacteria</taxon>
        <taxon>Pseudomonadati</taxon>
        <taxon>Pseudomonadota</taxon>
        <taxon>Alphaproteobacteria</taxon>
        <taxon>Acetobacterales</taxon>
        <taxon>Roseomonadaceae</taxon>
        <taxon>Roseococcus</taxon>
    </lineage>
</organism>
<keyword evidence="4 5" id="KW-0975">Bacterial flagellum</keyword>
<dbReference type="InterPro" id="IPR011491">
    <property type="entry name" value="FlgE_D2"/>
</dbReference>
<dbReference type="Pfam" id="PF00460">
    <property type="entry name" value="Flg_bb_rod"/>
    <property type="match status" value="1"/>
</dbReference>
<evidence type="ECO:0000259" key="7">
    <source>
        <dbReference type="Pfam" id="PF06429"/>
    </source>
</evidence>
<dbReference type="NCBIfam" id="NF004242">
    <property type="entry name" value="PRK05682.2-1"/>
    <property type="match status" value="1"/>
</dbReference>
<keyword evidence="10" id="KW-0966">Cell projection</keyword>
<name>A0ABS5QA91_9PROT</name>
<comment type="similarity">
    <text evidence="2 5">Belongs to the flagella basal body rod proteins family.</text>
</comment>
<proteinExistence type="inferred from homology"/>
<keyword evidence="11" id="KW-1185">Reference proteome</keyword>
<feature type="domain" description="Flagellar basal body rod protein N-terminal" evidence="6">
    <location>
        <begin position="7"/>
        <end position="37"/>
    </location>
</feature>
<accession>A0ABS5QA91</accession>
<dbReference type="InterPro" id="IPR020013">
    <property type="entry name" value="Flagellar_FlgE/F/G"/>
</dbReference>
<keyword evidence="10" id="KW-0969">Cilium</keyword>
<evidence type="ECO:0000313" key="10">
    <source>
        <dbReference type="EMBL" id="MBS7810580.1"/>
    </source>
</evidence>
<dbReference type="SUPFAM" id="SSF117143">
    <property type="entry name" value="Flagellar hook protein flgE"/>
    <property type="match status" value="1"/>
</dbReference>
<dbReference type="PANTHER" id="PTHR30435">
    <property type="entry name" value="FLAGELLAR PROTEIN"/>
    <property type="match status" value="1"/>
</dbReference>
<evidence type="ECO:0000256" key="4">
    <source>
        <dbReference type="ARBA" id="ARBA00023143"/>
    </source>
</evidence>
<gene>
    <name evidence="10" type="primary">flgE</name>
    <name evidence="10" type="ORF">KHU32_06500</name>
</gene>
<comment type="subcellular location">
    <subcellularLocation>
        <location evidence="1 5">Bacterial flagellum basal body</location>
    </subcellularLocation>
</comment>
<keyword evidence="10" id="KW-0282">Flagellum</keyword>
<evidence type="ECO:0000259" key="6">
    <source>
        <dbReference type="Pfam" id="PF00460"/>
    </source>
</evidence>
<feature type="domain" description="Flagellar basal-body/hook protein C-terminal" evidence="7">
    <location>
        <begin position="388"/>
        <end position="431"/>
    </location>
</feature>
<evidence type="ECO:0000256" key="1">
    <source>
        <dbReference type="ARBA" id="ARBA00004117"/>
    </source>
</evidence>
<evidence type="ECO:0000259" key="9">
    <source>
        <dbReference type="Pfam" id="PF22692"/>
    </source>
</evidence>
<dbReference type="InterPro" id="IPR037058">
    <property type="entry name" value="Falgellar_hook_FlgE_sf"/>
</dbReference>
<evidence type="ECO:0000259" key="8">
    <source>
        <dbReference type="Pfam" id="PF07559"/>
    </source>
</evidence>
<dbReference type="PANTHER" id="PTHR30435:SF1">
    <property type="entry name" value="FLAGELLAR HOOK PROTEIN FLGE"/>
    <property type="match status" value="1"/>
</dbReference>
<dbReference type="NCBIfam" id="TIGR03506">
    <property type="entry name" value="FlgEFG_subfam"/>
    <property type="match status" value="1"/>
</dbReference>
<comment type="caution">
    <text evidence="10">The sequence shown here is derived from an EMBL/GenBank/DDBJ whole genome shotgun (WGS) entry which is preliminary data.</text>
</comment>
<evidence type="ECO:0000256" key="5">
    <source>
        <dbReference type="RuleBase" id="RU362116"/>
    </source>
</evidence>
<dbReference type="Pfam" id="PF06429">
    <property type="entry name" value="Flg_bbr_C"/>
    <property type="match status" value="1"/>
</dbReference>
<dbReference type="InterPro" id="IPR053967">
    <property type="entry name" value="LlgE_F_G-like_D1"/>
</dbReference>
<sequence length="433" mass="45860">MSVFGAMTTAISGLNAQARALGHISDNLANSQSTGFKRIDTNFVSLVTQSSQTLHAPGAVLARPDYTNSIQGTIEQSENPLSLAIGGQGFFSVALARGSSNGLPSFDERQFYTRAGDFRMNRDGYLVNGADYYLQGWPVDQNGTVDRTMLTPVRVSQQVFNPIATSNIEISANLPAIDPPATPGDARSFSTQVEVYDQLGKRHALTLTFAQTPGSAGPPPVPGPANSWQMSITPPPATGPLDIPITFGPNGTIASFDGTAGAINTPVQLAFDMDFGLGNQSINLDLGRFGVSQGITQQAGSDFSLRTLHQNGVPPGAYSGLAIRENGDIAVNYDNGESRVIARVPLVAFSDPDKLQRLDGQAFMRTIESGEARVTDAATNGVGKLVVGAQEGSNVDIGSEFTKLIVAQRAYTANTRVVTTADEMLQDTINMKR</sequence>
<dbReference type="Pfam" id="PF07559">
    <property type="entry name" value="FlgE_D2"/>
    <property type="match status" value="1"/>
</dbReference>
<dbReference type="InterPro" id="IPR037925">
    <property type="entry name" value="FlgE/F/G-like"/>
</dbReference>
<evidence type="ECO:0000256" key="2">
    <source>
        <dbReference type="ARBA" id="ARBA00009677"/>
    </source>
</evidence>
<dbReference type="RefSeq" id="WP_213669192.1">
    <property type="nucleotide sequence ID" value="NZ_JAHCDA010000001.1"/>
</dbReference>
<comment type="function">
    <text evidence="5">A flexible structure which links the flagellar filament to the drive apparatus in the basal body.</text>
</comment>
<feature type="domain" description="Flagellar hook protein FlgE/F/G-like D1" evidence="9">
    <location>
        <begin position="84"/>
        <end position="158"/>
    </location>
</feature>
<dbReference type="EMBL" id="JAHCDA010000001">
    <property type="protein sequence ID" value="MBS7810580.1"/>
    <property type="molecule type" value="Genomic_DNA"/>
</dbReference>
<dbReference type="InterPro" id="IPR001444">
    <property type="entry name" value="Flag_bb_rod_N"/>
</dbReference>
<dbReference type="Pfam" id="PF22692">
    <property type="entry name" value="LlgE_F_G_D1"/>
    <property type="match status" value="1"/>
</dbReference>
<evidence type="ECO:0000256" key="3">
    <source>
        <dbReference type="ARBA" id="ARBA00019015"/>
    </source>
</evidence>
<protein>
    <recommendedName>
        <fullName evidence="3 5">Flagellar hook protein FlgE</fullName>
    </recommendedName>
</protein>
<reference evidence="10 11" key="1">
    <citation type="submission" date="2021-05" db="EMBL/GenBank/DDBJ databases">
        <title>Roseococcus sp. XZZS9, whole genome shotgun sequencing project.</title>
        <authorList>
            <person name="Zhao G."/>
            <person name="Shen L."/>
        </authorList>
    </citation>
    <scope>NUCLEOTIDE SEQUENCE [LARGE SCALE GENOMIC DNA]</scope>
    <source>
        <strain evidence="10 11">XZZS9</strain>
    </source>
</reference>
<feature type="domain" description="Flagellar hook protein FlgE D2" evidence="8">
    <location>
        <begin position="180"/>
        <end position="312"/>
    </location>
</feature>